<evidence type="ECO:0000313" key="5">
    <source>
        <dbReference type="Proteomes" id="UP000013520"/>
    </source>
</evidence>
<feature type="domain" description="Thioredoxin-like fold" evidence="3">
    <location>
        <begin position="1"/>
        <end position="76"/>
    </location>
</feature>
<evidence type="ECO:0000259" key="3">
    <source>
        <dbReference type="Pfam" id="PF13192"/>
    </source>
</evidence>
<dbReference type="InterPro" id="IPR036249">
    <property type="entry name" value="Thioredoxin-like_sf"/>
</dbReference>
<keyword evidence="2" id="KW-0676">Redox-active center</keyword>
<organism evidence="4 5">
    <name type="scientific">Desulfoscipio gibsoniae DSM 7213</name>
    <dbReference type="NCBI Taxonomy" id="767817"/>
    <lineage>
        <taxon>Bacteria</taxon>
        <taxon>Bacillati</taxon>
        <taxon>Bacillota</taxon>
        <taxon>Clostridia</taxon>
        <taxon>Eubacteriales</taxon>
        <taxon>Desulfallaceae</taxon>
        <taxon>Desulfoscipio</taxon>
    </lineage>
</organism>
<feature type="disulfide bond" description="Redox-active" evidence="2">
    <location>
        <begin position="10"/>
        <end position="13"/>
    </location>
</feature>
<feature type="active site" description="Nucleophile" evidence="1">
    <location>
        <position position="13"/>
    </location>
</feature>
<dbReference type="NCBIfam" id="TIGR00412">
    <property type="entry name" value="redox_disulf_2"/>
    <property type="match status" value="1"/>
</dbReference>
<dbReference type="SUPFAM" id="SSF52833">
    <property type="entry name" value="Thioredoxin-like"/>
    <property type="match status" value="1"/>
</dbReference>
<protein>
    <submittedName>
        <fullName evidence="4">Small redox-active disulfide protein 2</fullName>
    </submittedName>
</protein>
<dbReference type="HOGENOM" id="CLU_090389_18_2_9"/>
<keyword evidence="2" id="KW-1015">Disulfide bond</keyword>
<accession>R4KNZ2</accession>
<gene>
    <name evidence="4" type="ORF">Desgi_4003</name>
</gene>
<dbReference type="AlphaFoldDB" id="R4KNZ2"/>
<dbReference type="PANTHER" id="PTHR36450">
    <property type="entry name" value="THIOREDOXIN"/>
    <property type="match status" value="1"/>
</dbReference>
<dbReference type="Gene3D" id="3.40.30.10">
    <property type="entry name" value="Glutaredoxin"/>
    <property type="match status" value="1"/>
</dbReference>
<dbReference type="eggNOG" id="COG0526">
    <property type="taxonomic scope" value="Bacteria"/>
</dbReference>
<dbReference type="STRING" id="767817.Desgi_4003"/>
<dbReference type="Pfam" id="PF13192">
    <property type="entry name" value="Thioredoxin_3"/>
    <property type="match status" value="1"/>
</dbReference>
<evidence type="ECO:0000313" key="4">
    <source>
        <dbReference type="EMBL" id="AGL03282.1"/>
    </source>
</evidence>
<dbReference type="OrthoDB" id="9800630at2"/>
<dbReference type="InterPro" id="IPR012336">
    <property type="entry name" value="Thioredoxin-like_fold"/>
</dbReference>
<name>R4KNZ2_9FIRM</name>
<keyword evidence="5" id="KW-1185">Reference proteome</keyword>
<feature type="active site" description="Nucleophile" evidence="1">
    <location>
        <position position="10"/>
    </location>
</feature>
<dbReference type="KEGG" id="dgi:Desgi_4003"/>
<proteinExistence type="predicted"/>
<dbReference type="InterPro" id="IPR005243">
    <property type="entry name" value="THIRX-like_proc"/>
</dbReference>
<evidence type="ECO:0000256" key="2">
    <source>
        <dbReference type="PIRSR" id="PIRSR037031-51"/>
    </source>
</evidence>
<reference evidence="4 5" key="1">
    <citation type="submission" date="2012-01" db="EMBL/GenBank/DDBJ databases">
        <title>Complete sequence of Desulfotomaculum gibsoniae DSM 7213.</title>
        <authorList>
            <consortium name="US DOE Joint Genome Institute"/>
            <person name="Lucas S."/>
            <person name="Han J."/>
            <person name="Lapidus A."/>
            <person name="Cheng J.-F."/>
            <person name="Goodwin L."/>
            <person name="Pitluck S."/>
            <person name="Peters L."/>
            <person name="Ovchinnikova G."/>
            <person name="Teshima H."/>
            <person name="Detter J.C."/>
            <person name="Han C."/>
            <person name="Tapia R."/>
            <person name="Land M."/>
            <person name="Hauser L."/>
            <person name="Kyrpides N."/>
            <person name="Ivanova N."/>
            <person name="Pagani I."/>
            <person name="Parshina S."/>
            <person name="Plugge C."/>
            <person name="Muyzer G."/>
            <person name="Kuever J."/>
            <person name="Ivanova A."/>
            <person name="Nazina T."/>
            <person name="Klenk H.-P."/>
            <person name="Brambilla E."/>
            <person name="Spring S."/>
            <person name="Stams A.F."/>
            <person name="Woyke T."/>
        </authorList>
    </citation>
    <scope>NUCLEOTIDE SEQUENCE [LARGE SCALE GENOMIC DNA]</scope>
    <source>
        <strain evidence="4 5">DSM 7213</strain>
    </source>
</reference>
<sequence length="79" mass="8567">MEIKVLGPGCPKCHALEKAVQEVLSETGINAEVKKITDIKQIASHGIMLTPGLIINGKIKSSGKALNKNEVKKFIEQEK</sequence>
<dbReference type="EMBL" id="CP003273">
    <property type="protein sequence ID" value="AGL03282.1"/>
    <property type="molecule type" value="Genomic_DNA"/>
</dbReference>
<dbReference type="PIRSF" id="PIRSF037031">
    <property type="entry name" value="Redox_disulphide_2"/>
    <property type="match status" value="1"/>
</dbReference>
<dbReference type="RefSeq" id="WP_006523813.1">
    <property type="nucleotide sequence ID" value="NC_021184.1"/>
</dbReference>
<dbReference type="PANTHER" id="PTHR36450:SF1">
    <property type="entry name" value="THIOREDOXIN"/>
    <property type="match status" value="1"/>
</dbReference>
<dbReference type="Proteomes" id="UP000013520">
    <property type="component" value="Chromosome"/>
</dbReference>
<evidence type="ECO:0000256" key="1">
    <source>
        <dbReference type="PIRSR" id="PIRSR037031-50"/>
    </source>
</evidence>